<keyword evidence="1" id="KW-0732">Signal</keyword>
<proteinExistence type="predicted"/>
<evidence type="ECO:0000313" key="3">
    <source>
        <dbReference type="Proteomes" id="UP000238479"/>
    </source>
</evidence>
<keyword evidence="3" id="KW-1185">Reference proteome</keyword>
<protein>
    <submittedName>
        <fullName evidence="2">Uncharacterized protein</fullName>
    </submittedName>
</protein>
<gene>
    <name evidence="2" type="ORF">RchiOBHm_Chr2g0141871</name>
</gene>
<sequence length="75" mass="8621">MFIGCGKGGFALTFALQFHAANAFVFLTSTDLSRSSTTYIYRQRGTIQREREIGCDREQSREISRTIHREIDRDS</sequence>
<accession>A0A2P6RXR3</accession>
<dbReference type="Gramene" id="PRQ51212">
    <property type="protein sequence ID" value="PRQ51212"/>
    <property type="gene ID" value="RchiOBHm_Chr2g0141871"/>
</dbReference>
<evidence type="ECO:0000313" key="2">
    <source>
        <dbReference type="EMBL" id="PRQ51212.1"/>
    </source>
</evidence>
<dbReference type="Proteomes" id="UP000238479">
    <property type="component" value="Chromosome 2"/>
</dbReference>
<organism evidence="2 3">
    <name type="scientific">Rosa chinensis</name>
    <name type="common">China rose</name>
    <dbReference type="NCBI Taxonomy" id="74649"/>
    <lineage>
        <taxon>Eukaryota</taxon>
        <taxon>Viridiplantae</taxon>
        <taxon>Streptophyta</taxon>
        <taxon>Embryophyta</taxon>
        <taxon>Tracheophyta</taxon>
        <taxon>Spermatophyta</taxon>
        <taxon>Magnoliopsida</taxon>
        <taxon>eudicotyledons</taxon>
        <taxon>Gunneridae</taxon>
        <taxon>Pentapetalae</taxon>
        <taxon>rosids</taxon>
        <taxon>fabids</taxon>
        <taxon>Rosales</taxon>
        <taxon>Rosaceae</taxon>
        <taxon>Rosoideae</taxon>
        <taxon>Rosoideae incertae sedis</taxon>
        <taxon>Rosa</taxon>
    </lineage>
</organism>
<comment type="caution">
    <text evidence="2">The sequence shown here is derived from an EMBL/GenBank/DDBJ whole genome shotgun (WGS) entry which is preliminary data.</text>
</comment>
<reference evidence="2 3" key="1">
    <citation type="journal article" date="2018" name="Nat. Genet.">
        <title>The Rosa genome provides new insights in the design of modern roses.</title>
        <authorList>
            <person name="Bendahmane M."/>
        </authorList>
    </citation>
    <scope>NUCLEOTIDE SEQUENCE [LARGE SCALE GENOMIC DNA]</scope>
    <source>
        <strain evidence="3">cv. Old Blush</strain>
    </source>
</reference>
<dbReference type="EMBL" id="PDCK01000040">
    <property type="protein sequence ID" value="PRQ51212.1"/>
    <property type="molecule type" value="Genomic_DNA"/>
</dbReference>
<feature type="chain" id="PRO_5015183044" evidence="1">
    <location>
        <begin position="24"/>
        <end position="75"/>
    </location>
</feature>
<evidence type="ECO:0000256" key="1">
    <source>
        <dbReference type="SAM" id="SignalP"/>
    </source>
</evidence>
<dbReference type="AlphaFoldDB" id="A0A2P6RXR3"/>
<feature type="signal peptide" evidence="1">
    <location>
        <begin position="1"/>
        <end position="23"/>
    </location>
</feature>
<name>A0A2P6RXR3_ROSCH</name>